<proteinExistence type="predicted"/>
<dbReference type="InterPro" id="IPR007829">
    <property type="entry name" value="TM2"/>
</dbReference>
<dbReference type="EMBL" id="PXOH01000004">
    <property type="protein sequence ID" value="PSF38520.1"/>
    <property type="molecule type" value="Genomic_DNA"/>
</dbReference>
<reference evidence="8 9" key="2">
    <citation type="submission" date="2018-03" db="EMBL/GenBank/DDBJ databases">
        <authorList>
            <person name="Keele B.F."/>
        </authorList>
    </citation>
    <scope>NUCLEOTIDE SEQUENCE [LARGE SCALE GENOMIC DNA]</scope>
    <source>
        <strain evidence="8 9">CCALA 016</strain>
    </source>
</reference>
<dbReference type="InterPro" id="IPR018649">
    <property type="entry name" value="SHOCT"/>
</dbReference>
<evidence type="ECO:0000313" key="8">
    <source>
        <dbReference type="EMBL" id="PSF38520.1"/>
    </source>
</evidence>
<protein>
    <recommendedName>
        <fullName evidence="10">TM2 domain-containing protein</fullName>
    </recommendedName>
</protein>
<evidence type="ECO:0000259" key="6">
    <source>
        <dbReference type="Pfam" id="PF05154"/>
    </source>
</evidence>
<gene>
    <name evidence="8" type="ORF">C7H19_05925</name>
</gene>
<keyword evidence="3 5" id="KW-1133">Transmembrane helix</keyword>
<dbReference type="AlphaFoldDB" id="A0A2T1M1E9"/>
<keyword evidence="2 5" id="KW-0812">Transmembrane</keyword>
<evidence type="ECO:0000256" key="4">
    <source>
        <dbReference type="ARBA" id="ARBA00023136"/>
    </source>
</evidence>
<sequence>MKNKVAATLLVFFLGGFGIHKFYLGETLAGVLYLLFFWTFIPSIFAFFDFIGLLIMSEQSFNVKYNLGYTLTQQGNYISPSHLVQESSRDKMAILVDLKKLYDSGVITAEEYEEKRRKYLDSL</sequence>
<comment type="caution">
    <text evidence="8">The sequence shown here is derived from an EMBL/GenBank/DDBJ whole genome shotgun (WGS) entry which is preliminary data.</text>
</comment>
<feature type="domain" description="SHOCT" evidence="7">
    <location>
        <begin position="97"/>
        <end position="120"/>
    </location>
</feature>
<feature type="domain" description="TM2" evidence="6">
    <location>
        <begin position="2"/>
        <end position="51"/>
    </location>
</feature>
<comment type="subcellular location">
    <subcellularLocation>
        <location evidence="1">Membrane</location>
        <topology evidence="1">Multi-pass membrane protein</topology>
    </subcellularLocation>
</comment>
<dbReference type="RefSeq" id="WP_106455962.1">
    <property type="nucleotide sequence ID" value="NZ_PXOH01000004.1"/>
</dbReference>
<evidence type="ECO:0000313" key="9">
    <source>
        <dbReference type="Proteomes" id="UP000239001"/>
    </source>
</evidence>
<dbReference type="OrthoDB" id="9816361at2"/>
<keyword evidence="9" id="KW-1185">Reference proteome</keyword>
<dbReference type="Pfam" id="PF09851">
    <property type="entry name" value="SHOCT"/>
    <property type="match status" value="1"/>
</dbReference>
<accession>A0A2T1M1E9</accession>
<dbReference type="Proteomes" id="UP000239001">
    <property type="component" value="Unassembled WGS sequence"/>
</dbReference>
<evidence type="ECO:0000259" key="7">
    <source>
        <dbReference type="Pfam" id="PF09851"/>
    </source>
</evidence>
<organism evidence="8 9">
    <name type="scientific">Aphanothece hegewaldii CCALA 016</name>
    <dbReference type="NCBI Taxonomy" id="2107694"/>
    <lineage>
        <taxon>Bacteria</taxon>
        <taxon>Bacillati</taxon>
        <taxon>Cyanobacteriota</taxon>
        <taxon>Cyanophyceae</taxon>
        <taxon>Oscillatoriophycideae</taxon>
        <taxon>Chroococcales</taxon>
        <taxon>Aphanothecaceae</taxon>
        <taxon>Aphanothece</taxon>
    </lineage>
</organism>
<dbReference type="Pfam" id="PF05154">
    <property type="entry name" value="TM2"/>
    <property type="match status" value="1"/>
</dbReference>
<evidence type="ECO:0000256" key="5">
    <source>
        <dbReference type="SAM" id="Phobius"/>
    </source>
</evidence>
<evidence type="ECO:0000256" key="2">
    <source>
        <dbReference type="ARBA" id="ARBA00022692"/>
    </source>
</evidence>
<evidence type="ECO:0000256" key="1">
    <source>
        <dbReference type="ARBA" id="ARBA00004141"/>
    </source>
</evidence>
<feature type="transmembrane region" description="Helical" evidence="5">
    <location>
        <begin position="28"/>
        <end position="55"/>
    </location>
</feature>
<reference evidence="8 9" key="1">
    <citation type="submission" date="2018-03" db="EMBL/GenBank/DDBJ databases">
        <title>The ancient ancestry and fast evolution of plastids.</title>
        <authorList>
            <person name="Moore K.R."/>
            <person name="Magnabosco C."/>
            <person name="Momper L."/>
            <person name="Gold D.A."/>
            <person name="Bosak T."/>
            <person name="Fournier G.P."/>
        </authorList>
    </citation>
    <scope>NUCLEOTIDE SEQUENCE [LARGE SCALE GENOMIC DNA]</scope>
    <source>
        <strain evidence="8 9">CCALA 016</strain>
    </source>
</reference>
<evidence type="ECO:0000256" key="3">
    <source>
        <dbReference type="ARBA" id="ARBA00022989"/>
    </source>
</evidence>
<dbReference type="GO" id="GO:0016020">
    <property type="term" value="C:membrane"/>
    <property type="evidence" value="ECO:0007669"/>
    <property type="project" value="UniProtKB-SubCell"/>
</dbReference>
<evidence type="ECO:0008006" key="10">
    <source>
        <dbReference type="Google" id="ProtNLM"/>
    </source>
</evidence>
<name>A0A2T1M1E9_9CHRO</name>
<keyword evidence="4 5" id="KW-0472">Membrane</keyword>